<evidence type="ECO:0000256" key="1">
    <source>
        <dbReference type="SAM" id="MobiDB-lite"/>
    </source>
</evidence>
<reference evidence="3" key="2">
    <citation type="submission" date="2023-06" db="EMBL/GenBank/DDBJ databases">
        <authorList>
            <consortium name="Lawrence Berkeley National Laboratory"/>
            <person name="Haridas S."/>
            <person name="Hensen N."/>
            <person name="Bonometti L."/>
            <person name="Westerberg I."/>
            <person name="Brannstrom I.O."/>
            <person name="Guillou S."/>
            <person name="Cros-Aarteil S."/>
            <person name="Calhoun S."/>
            <person name="Kuo A."/>
            <person name="Mondo S."/>
            <person name="Pangilinan J."/>
            <person name="Riley R."/>
            <person name="Labutti K."/>
            <person name="Andreopoulos B."/>
            <person name="Lipzen A."/>
            <person name="Chen C."/>
            <person name="Yanf M."/>
            <person name="Daum C."/>
            <person name="Ng V."/>
            <person name="Clum A."/>
            <person name="Steindorff A."/>
            <person name="Ohm R."/>
            <person name="Martin F."/>
            <person name="Silar P."/>
            <person name="Natvig D."/>
            <person name="Lalanne C."/>
            <person name="Gautier V."/>
            <person name="Ament-Velasquez S.L."/>
            <person name="Kruys A."/>
            <person name="Hutchinson M.I."/>
            <person name="Powell A.J."/>
            <person name="Barry K."/>
            <person name="Miller A.N."/>
            <person name="Grigoriev I.V."/>
            <person name="Debuchy R."/>
            <person name="Gladieux P."/>
            <person name="Thoren M.H."/>
            <person name="Johannesson H."/>
        </authorList>
    </citation>
    <scope>NUCLEOTIDE SEQUENCE</scope>
    <source>
        <strain evidence="3">CBS 314.62</strain>
    </source>
</reference>
<accession>A0AAE0XGP3</accession>
<protein>
    <submittedName>
        <fullName evidence="3">Uncharacterized protein</fullName>
    </submittedName>
</protein>
<proteinExistence type="predicted"/>
<reference evidence="3" key="1">
    <citation type="journal article" date="2023" name="Mol. Phylogenet. Evol.">
        <title>Genome-scale phylogeny and comparative genomics of the fungal order Sordariales.</title>
        <authorList>
            <person name="Hensen N."/>
            <person name="Bonometti L."/>
            <person name="Westerberg I."/>
            <person name="Brannstrom I.O."/>
            <person name="Guillou S."/>
            <person name="Cros-Aarteil S."/>
            <person name="Calhoun S."/>
            <person name="Haridas S."/>
            <person name="Kuo A."/>
            <person name="Mondo S."/>
            <person name="Pangilinan J."/>
            <person name="Riley R."/>
            <person name="LaButti K."/>
            <person name="Andreopoulos B."/>
            <person name="Lipzen A."/>
            <person name="Chen C."/>
            <person name="Yan M."/>
            <person name="Daum C."/>
            <person name="Ng V."/>
            <person name="Clum A."/>
            <person name="Steindorff A."/>
            <person name="Ohm R.A."/>
            <person name="Martin F."/>
            <person name="Silar P."/>
            <person name="Natvig D.O."/>
            <person name="Lalanne C."/>
            <person name="Gautier V."/>
            <person name="Ament-Velasquez S.L."/>
            <person name="Kruys A."/>
            <person name="Hutchinson M.I."/>
            <person name="Powell A.J."/>
            <person name="Barry K."/>
            <person name="Miller A.N."/>
            <person name="Grigoriev I.V."/>
            <person name="Debuchy R."/>
            <person name="Gladieux P."/>
            <person name="Hiltunen Thoren M."/>
            <person name="Johannesson H."/>
        </authorList>
    </citation>
    <scope>NUCLEOTIDE SEQUENCE</scope>
    <source>
        <strain evidence="3">CBS 314.62</strain>
    </source>
</reference>
<evidence type="ECO:0000313" key="4">
    <source>
        <dbReference type="Proteomes" id="UP001270362"/>
    </source>
</evidence>
<evidence type="ECO:0000313" key="3">
    <source>
        <dbReference type="EMBL" id="KAK3693124.1"/>
    </source>
</evidence>
<dbReference type="Proteomes" id="UP001270362">
    <property type="component" value="Unassembled WGS sequence"/>
</dbReference>
<feature type="compositionally biased region" description="Polar residues" evidence="1">
    <location>
        <begin position="454"/>
        <end position="473"/>
    </location>
</feature>
<keyword evidence="2" id="KW-0812">Transmembrane</keyword>
<feature type="region of interest" description="Disordered" evidence="1">
    <location>
        <begin position="378"/>
        <end position="479"/>
    </location>
</feature>
<gene>
    <name evidence="3" type="ORF">B0T22DRAFT_34113</name>
</gene>
<feature type="transmembrane region" description="Helical" evidence="2">
    <location>
        <begin position="301"/>
        <end position="324"/>
    </location>
</feature>
<comment type="caution">
    <text evidence="3">The sequence shown here is derived from an EMBL/GenBank/DDBJ whole genome shotgun (WGS) entry which is preliminary data.</text>
</comment>
<keyword evidence="2" id="KW-1133">Transmembrane helix</keyword>
<evidence type="ECO:0000256" key="2">
    <source>
        <dbReference type="SAM" id="Phobius"/>
    </source>
</evidence>
<keyword evidence="4" id="KW-1185">Reference proteome</keyword>
<dbReference type="EMBL" id="JAULSO010000001">
    <property type="protein sequence ID" value="KAK3693124.1"/>
    <property type="molecule type" value="Genomic_DNA"/>
</dbReference>
<sequence>MSSSYTLSDTASTAASVTRYNIAPLTTVFVPPPECHTCYGDGHTFSFDSILTGGGSWQLCTAYASNCLSYRPCLPGTTTPTADFGFYSPGLFCPAGWTTATVLTSSGDATSWRFGLELISRLQTDETAGLCCPSGYSVDFTLNWPETTTPVCLSTILSQGFQYYSCHGLDSSLQSDSVSATTSTGSVAAISDQETVFVPTTFTLREYVAFSQAPIVQLVWRSSDLEASSMPKFTSITEQSTSLNITEQSTSLNITAQPTSLSITAQPTSLNITTLSKSTSITEPPPAAANNGVVPALTTGAIAGIATASVIVMLICGAGLGLWLHKSWNKRRKPVAHGGPGPEGQPATDNQHHTLSPENSGLENQKPELDAIGTVASDARGMGGATGEKAELEASGQPSAPAYTPRPEHPLAFELESTEVSTFTSRETTYPQHEMMNGSSGAVSGVENGPPAVSPQSQGSPFSSRPSPSTMWSPASDRL</sequence>
<name>A0AAE0XGP3_9PEZI</name>
<keyword evidence="2" id="KW-0472">Membrane</keyword>
<dbReference type="AlphaFoldDB" id="A0AAE0XGP3"/>
<feature type="region of interest" description="Disordered" evidence="1">
    <location>
        <begin position="333"/>
        <end position="365"/>
    </location>
</feature>
<organism evidence="3 4">
    <name type="scientific">Podospora appendiculata</name>
    <dbReference type="NCBI Taxonomy" id="314037"/>
    <lineage>
        <taxon>Eukaryota</taxon>
        <taxon>Fungi</taxon>
        <taxon>Dikarya</taxon>
        <taxon>Ascomycota</taxon>
        <taxon>Pezizomycotina</taxon>
        <taxon>Sordariomycetes</taxon>
        <taxon>Sordariomycetidae</taxon>
        <taxon>Sordariales</taxon>
        <taxon>Podosporaceae</taxon>
        <taxon>Podospora</taxon>
    </lineage>
</organism>
<feature type="compositionally biased region" description="Polar residues" evidence="1">
    <location>
        <begin position="418"/>
        <end position="442"/>
    </location>
</feature>
<feature type="compositionally biased region" description="Polar residues" evidence="1">
    <location>
        <begin position="347"/>
        <end position="363"/>
    </location>
</feature>